<dbReference type="InterPro" id="IPR057326">
    <property type="entry name" value="KR_dom"/>
</dbReference>
<protein>
    <submittedName>
        <fullName evidence="11">Uncharacterized protein</fullName>
    </submittedName>
</protein>
<dbReference type="Gene3D" id="3.30.70.3290">
    <property type="match status" value="1"/>
</dbReference>
<dbReference type="Gene3D" id="3.10.129.110">
    <property type="entry name" value="Polyketide synthase dehydratase"/>
    <property type="match status" value="1"/>
</dbReference>
<dbReference type="InterPro" id="IPR014031">
    <property type="entry name" value="Ketoacyl_synth_C"/>
</dbReference>
<evidence type="ECO:0000256" key="4">
    <source>
        <dbReference type="ARBA" id="ARBA00022857"/>
    </source>
</evidence>
<evidence type="ECO:0000259" key="9">
    <source>
        <dbReference type="PROSITE" id="PS52004"/>
    </source>
</evidence>
<evidence type="ECO:0000256" key="2">
    <source>
        <dbReference type="ARBA" id="ARBA00022553"/>
    </source>
</evidence>
<keyword evidence="3" id="KW-0808">Transferase</keyword>
<dbReference type="SUPFAM" id="SSF52151">
    <property type="entry name" value="FabD/lysophospholipase-like"/>
    <property type="match status" value="1"/>
</dbReference>
<dbReference type="SUPFAM" id="SSF55048">
    <property type="entry name" value="Probable ACP-binding domain of malonyl-CoA ACP transacylase"/>
    <property type="match status" value="1"/>
</dbReference>
<dbReference type="InterPro" id="IPR049551">
    <property type="entry name" value="PKS_DH_C"/>
</dbReference>
<dbReference type="PROSITE" id="PS00012">
    <property type="entry name" value="PHOSPHOPANTETHEINE"/>
    <property type="match status" value="1"/>
</dbReference>
<name>A0A1X2DE73_9MYCO</name>
<evidence type="ECO:0000256" key="5">
    <source>
        <dbReference type="ARBA" id="ARBA00023268"/>
    </source>
</evidence>
<dbReference type="SMART" id="SM00829">
    <property type="entry name" value="PKS_ER"/>
    <property type="match status" value="1"/>
</dbReference>
<dbReference type="GO" id="GO:0004315">
    <property type="term" value="F:3-oxoacyl-[acyl-carrier-protein] synthase activity"/>
    <property type="evidence" value="ECO:0007669"/>
    <property type="project" value="InterPro"/>
</dbReference>
<dbReference type="GeneID" id="93496682"/>
<dbReference type="Pfam" id="PF14765">
    <property type="entry name" value="PS-DH"/>
    <property type="match status" value="1"/>
</dbReference>
<dbReference type="SMART" id="SM00822">
    <property type="entry name" value="PKS_KR"/>
    <property type="match status" value="1"/>
</dbReference>
<dbReference type="Gene3D" id="3.40.50.720">
    <property type="entry name" value="NAD(P)-binding Rossmann-like Domain"/>
    <property type="match status" value="3"/>
</dbReference>
<dbReference type="InterPro" id="IPR020807">
    <property type="entry name" value="PKS_DH"/>
</dbReference>
<dbReference type="PANTHER" id="PTHR43775:SF37">
    <property type="entry name" value="SI:DKEY-61P9.11"/>
    <property type="match status" value="1"/>
</dbReference>
<dbReference type="InterPro" id="IPR009081">
    <property type="entry name" value="PP-bd_ACP"/>
</dbReference>
<dbReference type="PROSITE" id="PS50075">
    <property type="entry name" value="CARRIER"/>
    <property type="match status" value="1"/>
</dbReference>
<keyword evidence="4" id="KW-0521">NADP</keyword>
<dbReference type="SUPFAM" id="SSF50129">
    <property type="entry name" value="GroES-like"/>
    <property type="match status" value="1"/>
</dbReference>
<dbReference type="GO" id="GO:0005886">
    <property type="term" value="C:plasma membrane"/>
    <property type="evidence" value="ECO:0007669"/>
    <property type="project" value="TreeGrafter"/>
</dbReference>
<feature type="active site" description="Proton acceptor; for dehydratase activity" evidence="7">
    <location>
        <position position="921"/>
    </location>
</feature>
<dbReference type="GO" id="GO:0004312">
    <property type="term" value="F:fatty acid synthase activity"/>
    <property type="evidence" value="ECO:0007669"/>
    <property type="project" value="TreeGrafter"/>
</dbReference>
<evidence type="ECO:0000313" key="12">
    <source>
        <dbReference type="Proteomes" id="UP000193087"/>
    </source>
</evidence>
<dbReference type="SMART" id="SM00827">
    <property type="entry name" value="PKS_AT"/>
    <property type="match status" value="1"/>
</dbReference>
<dbReference type="Gene3D" id="1.10.1200.10">
    <property type="entry name" value="ACP-like"/>
    <property type="match status" value="1"/>
</dbReference>
<dbReference type="InterPro" id="IPR016036">
    <property type="entry name" value="Malonyl_transacylase_ACP-bd"/>
</dbReference>
<dbReference type="InterPro" id="IPR013149">
    <property type="entry name" value="ADH-like_C"/>
</dbReference>
<dbReference type="InterPro" id="IPR011032">
    <property type="entry name" value="GroES-like_sf"/>
</dbReference>
<dbReference type="Pfam" id="PF02801">
    <property type="entry name" value="Ketoacyl-synt_C"/>
    <property type="match status" value="1"/>
</dbReference>
<feature type="region of interest" description="C-terminal hotdog fold" evidence="7">
    <location>
        <begin position="1019"/>
        <end position="1154"/>
    </location>
</feature>
<dbReference type="PANTHER" id="PTHR43775">
    <property type="entry name" value="FATTY ACID SYNTHASE"/>
    <property type="match status" value="1"/>
</dbReference>
<dbReference type="GO" id="GO:0005737">
    <property type="term" value="C:cytoplasm"/>
    <property type="evidence" value="ECO:0007669"/>
    <property type="project" value="TreeGrafter"/>
</dbReference>
<evidence type="ECO:0000256" key="7">
    <source>
        <dbReference type="PROSITE-ProRule" id="PRU01363"/>
    </source>
</evidence>
<dbReference type="FunFam" id="3.40.366.10:FF:000002">
    <property type="entry name" value="Probable polyketide synthase 2"/>
    <property type="match status" value="1"/>
</dbReference>
<feature type="region of interest" description="N-terminal hotdog fold" evidence="7">
    <location>
        <begin position="880"/>
        <end position="1009"/>
    </location>
</feature>
<dbReference type="InterPro" id="IPR002364">
    <property type="entry name" value="Quin_OxRdtase/zeta-crystal_CS"/>
</dbReference>
<comment type="caution">
    <text evidence="11">The sequence shown here is derived from an EMBL/GenBank/DDBJ whole genome shotgun (WGS) entry which is preliminary data.</text>
</comment>
<dbReference type="SUPFAM" id="SSF53901">
    <property type="entry name" value="Thiolase-like"/>
    <property type="match status" value="1"/>
</dbReference>
<dbReference type="CDD" id="cd00833">
    <property type="entry name" value="PKS"/>
    <property type="match status" value="1"/>
</dbReference>
<dbReference type="PROSITE" id="PS52019">
    <property type="entry name" value="PKS_MFAS_DH"/>
    <property type="match status" value="1"/>
</dbReference>
<evidence type="ECO:0000256" key="3">
    <source>
        <dbReference type="ARBA" id="ARBA00022679"/>
    </source>
</evidence>
<organism evidence="11 12">
    <name type="scientific">Mycobacterium riyadhense</name>
    <dbReference type="NCBI Taxonomy" id="486698"/>
    <lineage>
        <taxon>Bacteria</taxon>
        <taxon>Bacillati</taxon>
        <taxon>Actinomycetota</taxon>
        <taxon>Actinomycetes</taxon>
        <taxon>Mycobacteriales</taxon>
        <taxon>Mycobacteriaceae</taxon>
        <taxon>Mycobacterium</taxon>
    </lineage>
</organism>
<dbReference type="GO" id="GO:0016491">
    <property type="term" value="F:oxidoreductase activity"/>
    <property type="evidence" value="ECO:0007669"/>
    <property type="project" value="InterPro"/>
</dbReference>
<dbReference type="Gene3D" id="3.90.180.10">
    <property type="entry name" value="Medium-chain alcohol dehydrogenases, catalytic domain"/>
    <property type="match status" value="1"/>
</dbReference>
<dbReference type="InterPro" id="IPR032821">
    <property type="entry name" value="PKS_assoc"/>
</dbReference>
<evidence type="ECO:0000256" key="6">
    <source>
        <dbReference type="ARBA" id="ARBA00023315"/>
    </source>
</evidence>
<dbReference type="SMART" id="SM00826">
    <property type="entry name" value="PKS_DH"/>
    <property type="match status" value="1"/>
</dbReference>
<evidence type="ECO:0000259" key="10">
    <source>
        <dbReference type="PROSITE" id="PS52019"/>
    </source>
</evidence>
<dbReference type="InterPro" id="IPR014043">
    <property type="entry name" value="Acyl_transferase_dom"/>
</dbReference>
<dbReference type="FunFam" id="3.40.47.10:FF:000019">
    <property type="entry name" value="Polyketide synthase type I"/>
    <property type="match status" value="1"/>
</dbReference>
<dbReference type="Pfam" id="PF21089">
    <property type="entry name" value="PKS_DH_N"/>
    <property type="match status" value="1"/>
</dbReference>
<dbReference type="InterPro" id="IPR016035">
    <property type="entry name" value="Acyl_Trfase/lysoPLipase"/>
</dbReference>
<dbReference type="InterPro" id="IPR049900">
    <property type="entry name" value="PKS_mFAS_DH"/>
</dbReference>
<keyword evidence="2" id="KW-0597">Phosphoprotein</keyword>
<keyword evidence="1" id="KW-0596">Phosphopantetheine</keyword>
<dbReference type="InterPro" id="IPR020841">
    <property type="entry name" value="PKS_Beta-ketoAc_synthase_dom"/>
</dbReference>
<dbReference type="InterPro" id="IPR018201">
    <property type="entry name" value="Ketoacyl_synth_AS"/>
</dbReference>
<keyword evidence="12" id="KW-1185">Reference proteome</keyword>
<evidence type="ECO:0000259" key="8">
    <source>
        <dbReference type="PROSITE" id="PS50075"/>
    </source>
</evidence>
<sequence length="2095" mass="222639">MDVGQGAAIVGIGCRLPGGVFTPDQFWDFMLRRGNGVVEVPSERWNTDLFYDPDPAAPGRAYTRHGGFVTLSPWDFDADFFGISPREAEVMDPQQRWVLEVAWEALDDAGLGGRVSGRDVGVYVGGFMIDNQIRRYLPSARRAISHFTATGASQAMLSNRLSHALDLRGPSMTIDTACSSSMVAIHLARQAISRGECETALAGGVNVMIHPELFVSMCKGKFLARDGRSKSFDAAADGYGRGEGAGMLVLKSVDAALRDRDRIYAVIAGSGVNQDGRTTGITVPNGAAQRDLARAVCAQADLAPHQIGYVEAHGTGTPVGDPIEVVALAEAYGLAESRSAPLLVGSVKASIGHLEAAAGVAGVIKAALAIRHRTIPPQAWLENLNPAIPFGELNVEVVTQTTPFPNSSGRAIAAVNGFGYGGTNGHVILTDAPDVSAVAPERPSIALLPISAASEDAVRAAADAMRSAVGGASSIGDLCSAAWSRRAHHQFRIVLPCRDKQELVQHLDEVATGTTPISRATVPTGTKPAFVFSGMGPQWWGMGRALIGRDGPFARTAAEIDSVFREIAGWSILDELLRPEPDSRIQHTEYAQPANFLLQVGLVAELSALGVEPASVVGHSVGEVSAAYVSGTLTLRDALRVSYHRSRLQATTDGTGEMLAVGLSESEVGRLLSEAGAADVVVAAVNGPDSVTLAGPRPAIDALHDELESAGVFVRRLQVTVPYHSPLMDPILDDLATALADVHSAQPERPLYSTVTARRVTSPEWGAEYWCANVRRRVRFRDTVDTLIDDGHRVFLEIGPHPVLSGNIRAILANRAESGAAIATLKRDEPDPERLLGVIGELYRAGCLGRTAPGQSTIAPHADLPRYPWQHKTLLAEAPHAVLERNGGVYDRPLLGTRSVRHPMAWSTELSVTRLPWLPDHVVDGMVVVPGAAYLDAFLSAAAECTEHPSVTVESVRFLAPLVIDEHAVPAVSVAAEPATMRLTFASHDDTDNRIVHCTGRIVDAAVEAPQAVVPRIDGAALSHAEFYELLESRGLQYGPAFRRVVDAWVGADVVVTTIESGPADTMHLVHPVVIDAALQGAAVFDDLPPGTMVPVAVGTVRRYGPTPMAATAVITRRGGPDIMADIAVCGPDGTLFLELLGVRFGELIPAPSPLAQLETLFYEIDWRPVDLSGSPGRVDRPVISISLGSNAAEPLYGIMFPTSDDNTTSRTRSKPLRRLIRRHDTAADVPIRPTRVAQTIRRLGGADVTAVVIAGTDDQVTLIAELVEVARQFDTVIDSGSDLRIDAILLTKGAFRLPGDRHEPNVLHAALVGARRVMQNEQLSVRWRHIDLQPGDDHSGLTPAMLTEIRHGEQLVDEIALRDGYALAPYCRRDLADRVAPYTEAIPQIDPQASFVLEPPATRLLDDLALRAVRRIDPGPGQIEVRIDAIGLNYKDSMKLLGVLTPQDLRGAFYGTTVGMEGVGTVTRAGRGSRFDIGAAVLVSVPDMFSRYLTVHPADGLVAPLTRGVTPDLAGSFIPFLAAHYGLLHAARLGRGETILVHGAAGGTGLAAVQVARRLGARVIGSAGSEERRAFARAAGAHHTVNSRTANFVDDVMRLTDGRGADVVYTSLPGEALRQNLKAAAEFGRVVDIGKADIYRNGVIELGPFDRNLQYFAVDVDRLFTYRRAFADEIAAEVAARLNDGTYTPLPAVTYDAGQLPDAFGIVARGTQQGRVVVTLGGNPPVRPEIPTFAVRADGTYLVTGAFGAVGVAIVDWLVAQGARHLILVSRSGPGAGRATRRLEAWRASSADIRLEAVDVGDALAVSRLIARATEQLPPLRGVFHAAGVSEDSAYERITPQTLRRVIGAKLDGAWNLHHATESAGIDLDAFVLFSSMSAVIGIPLQVAYAAANAGLDALAHLRHAQGKAGLSVNWGTLRGGGMADNSPEVRRYTHFLGYRDILVGHVPALLATLLGVAGDLPNVVVAGLDWRKMLSAQPASKSSTRFADFAAALGDGAGSLSFRAELLALPADQRLEVLTLMLAEHLAAVLGVSADTIDHHTPLPEFGLDSLSSVELSSRVAAALDIRIPAVDFGRLPGLSAIAKQALAVAEVS</sequence>
<dbReference type="Pfam" id="PF00109">
    <property type="entry name" value="ketoacyl-synt"/>
    <property type="match status" value="1"/>
</dbReference>
<dbReference type="InterPro" id="IPR036291">
    <property type="entry name" value="NAD(P)-bd_dom_sf"/>
</dbReference>
<dbReference type="SUPFAM" id="SSF51735">
    <property type="entry name" value="NAD(P)-binding Rossmann-fold domains"/>
    <property type="match status" value="3"/>
</dbReference>
<dbReference type="PROSITE" id="PS52004">
    <property type="entry name" value="KS3_2"/>
    <property type="match status" value="1"/>
</dbReference>
<dbReference type="InterPro" id="IPR049552">
    <property type="entry name" value="PKS_DH_N"/>
</dbReference>
<keyword evidence="6" id="KW-0012">Acyltransferase</keyword>
<dbReference type="InterPro" id="IPR013968">
    <property type="entry name" value="PKS_KR"/>
</dbReference>
<evidence type="ECO:0000313" key="11">
    <source>
        <dbReference type="EMBL" id="ORW86452.1"/>
    </source>
</evidence>
<evidence type="ECO:0000256" key="1">
    <source>
        <dbReference type="ARBA" id="ARBA00022450"/>
    </source>
</evidence>
<dbReference type="InterPro" id="IPR001227">
    <property type="entry name" value="Ac_transferase_dom_sf"/>
</dbReference>
<dbReference type="RefSeq" id="WP_169726227.1">
    <property type="nucleotide sequence ID" value="NZ_CAJMWJ010000001.1"/>
</dbReference>
<dbReference type="CDD" id="cd05195">
    <property type="entry name" value="enoyl_red"/>
    <property type="match status" value="1"/>
</dbReference>
<dbReference type="InterPro" id="IPR036736">
    <property type="entry name" value="ACP-like_sf"/>
</dbReference>
<gene>
    <name evidence="11" type="ORF">AWC22_10870</name>
</gene>
<dbReference type="SMART" id="SM00823">
    <property type="entry name" value="PKS_PP"/>
    <property type="match status" value="1"/>
</dbReference>
<dbReference type="InterPro" id="IPR014030">
    <property type="entry name" value="Ketoacyl_synth_N"/>
</dbReference>
<dbReference type="Gene3D" id="3.40.47.10">
    <property type="match status" value="1"/>
</dbReference>
<accession>A0A1X2DE73</accession>
<dbReference type="InterPro" id="IPR050091">
    <property type="entry name" value="PKS_NRPS_Biosynth_Enz"/>
</dbReference>
<dbReference type="Pfam" id="PF16197">
    <property type="entry name" value="KAsynt_C_assoc"/>
    <property type="match status" value="1"/>
</dbReference>
<dbReference type="GO" id="GO:0071770">
    <property type="term" value="P:DIM/DIP cell wall layer assembly"/>
    <property type="evidence" value="ECO:0007669"/>
    <property type="project" value="TreeGrafter"/>
</dbReference>
<dbReference type="Pfam" id="PF00107">
    <property type="entry name" value="ADH_zinc_N"/>
    <property type="match status" value="1"/>
</dbReference>
<dbReference type="GO" id="GO:0006633">
    <property type="term" value="P:fatty acid biosynthetic process"/>
    <property type="evidence" value="ECO:0007669"/>
    <property type="project" value="InterPro"/>
</dbReference>
<dbReference type="InterPro" id="IPR020843">
    <property type="entry name" value="ER"/>
</dbReference>
<dbReference type="PROSITE" id="PS01162">
    <property type="entry name" value="QOR_ZETA_CRYSTAL"/>
    <property type="match status" value="1"/>
</dbReference>
<proteinExistence type="predicted"/>
<dbReference type="GO" id="GO:0031177">
    <property type="term" value="F:phosphopantetheine binding"/>
    <property type="evidence" value="ECO:0007669"/>
    <property type="project" value="InterPro"/>
</dbReference>
<dbReference type="InterPro" id="IPR016039">
    <property type="entry name" value="Thiolase-like"/>
</dbReference>
<dbReference type="Proteomes" id="UP000193087">
    <property type="component" value="Unassembled WGS sequence"/>
</dbReference>
<dbReference type="STRING" id="486698.AWC22_10870"/>
<dbReference type="GO" id="GO:0008270">
    <property type="term" value="F:zinc ion binding"/>
    <property type="evidence" value="ECO:0007669"/>
    <property type="project" value="InterPro"/>
</dbReference>
<feature type="domain" description="PKS/mFAS DH" evidence="10">
    <location>
        <begin position="880"/>
        <end position="1154"/>
    </location>
</feature>
<dbReference type="SUPFAM" id="SSF47336">
    <property type="entry name" value="ACP-like"/>
    <property type="match status" value="1"/>
</dbReference>
<dbReference type="Pfam" id="PF00550">
    <property type="entry name" value="PP-binding"/>
    <property type="match status" value="1"/>
</dbReference>
<reference evidence="11 12" key="1">
    <citation type="submission" date="2016-01" db="EMBL/GenBank/DDBJ databases">
        <title>The new phylogeny of the genus Mycobacterium.</title>
        <authorList>
            <person name="Tarcisio F."/>
            <person name="Conor M."/>
            <person name="Antonella G."/>
            <person name="Elisabetta G."/>
            <person name="Giulia F.S."/>
            <person name="Sara T."/>
            <person name="Anna F."/>
            <person name="Clotilde B."/>
            <person name="Roberto B."/>
            <person name="Veronica D.S."/>
            <person name="Fabio R."/>
            <person name="Monica P."/>
            <person name="Olivier J."/>
            <person name="Enrico T."/>
            <person name="Nicola S."/>
        </authorList>
    </citation>
    <scope>NUCLEOTIDE SEQUENCE [LARGE SCALE GENOMIC DNA]</scope>
    <source>
        <strain evidence="11 12">DSM 45176</strain>
    </source>
</reference>
<dbReference type="PROSITE" id="PS00606">
    <property type="entry name" value="KS3_1"/>
    <property type="match status" value="1"/>
</dbReference>
<dbReference type="Pfam" id="PF08659">
    <property type="entry name" value="KR"/>
    <property type="match status" value="1"/>
</dbReference>
<feature type="active site" description="Proton donor; for dehydratase activity" evidence="7">
    <location>
        <position position="1076"/>
    </location>
</feature>
<dbReference type="EMBL" id="LQPQ01000025">
    <property type="protein sequence ID" value="ORW86452.1"/>
    <property type="molecule type" value="Genomic_DNA"/>
</dbReference>
<dbReference type="InterPro" id="IPR006162">
    <property type="entry name" value="Ppantetheine_attach_site"/>
</dbReference>
<dbReference type="InterPro" id="IPR020806">
    <property type="entry name" value="PKS_PP-bd"/>
</dbReference>
<dbReference type="SMART" id="SM00825">
    <property type="entry name" value="PKS_KS"/>
    <property type="match status" value="1"/>
</dbReference>
<keyword evidence="5" id="KW-0511">Multifunctional enzyme</keyword>
<feature type="domain" description="Ketosynthase family 3 (KS3)" evidence="9">
    <location>
        <begin position="4"/>
        <end position="431"/>
    </location>
</feature>
<dbReference type="Pfam" id="PF00698">
    <property type="entry name" value="Acyl_transf_1"/>
    <property type="match status" value="1"/>
</dbReference>
<dbReference type="Gene3D" id="3.40.366.10">
    <property type="entry name" value="Malonyl-Coenzyme A Acyl Carrier Protein, domain 2"/>
    <property type="match status" value="1"/>
</dbReference>
<dbReference type="InterPro" id="IPR042104">
    <property type="entry name" value="PKS_dehydratase_sf"/>
</dbReference>
<feature type="domain" description="Carrier" evidence="8">
    <location>
        <begin position="2018"/>
        <end position="2092"/>
    </location>
</feature>